<sequence>MTAFTALAGGLRDRLRDADRMDAAAAFAIRVSGAGLTLLSQLIAARWLGLAGFGAFSNAWVWAALAAALAQAGLASTTTRFASAYRTQGDRQTLLGLILFSQAVAFGLGLVAMATIMLVATRPAIGLGPAQIDALLVGALAVPLLAQIDIGKGLTRAAGSAALAYLPGMLLRPALLLAGIAVLIGIGAAPDAATAMWASLAAVIGAWIIQWGIASWRLRSAWRVWPPSWQKRRWSGVSAGVLVSDAYLLVVASVDIILLNILASPETGGAYFAAAKLAALTSYVFFAVSAVAQGRLAALAAQGATDRFEETSRRFCGLTLWPTLAAATGLALAGPFLLELFGPGFREASGPLLLLIAAYIVQATTGPIRVLLIMTDHQRHLALLLTACAVLCIGLNLVLIPALGIWGAAWAFFATTTTASLSMALLARRSLGFWCLPLPITSATQG</sequence>
<evidence type="ECO:0000313" key="9">
    <source>
        <dbReference type="Proteomes" id="UP000050497"/>
    </source>
</evidence>
<keyword evidence="5 6" id="KW-0472">Membrane</keyword>
<dbReference type="EMBL" id="LJSX01000006">
    <property type="protein sequence ID" value="KPQ11721.1"/>
    <property type="molecule type" value="Genomic_DNA"/>
</dbReference>
<feature type="transmembrane region" description="Helical" evidence="6">
    <location>
        <begin position="269"/>
        <end position="294"/>
    </location>
</feature>
<comment type="subcellular location">
    <subcellularLocation>
        <location evidence="1">Cell membrane</location>
        <topology evidence="1">Multi-pass membrane protein</topology>
    </subcellularLocation>
</comment>
<feature type="transmembrane region" description="Helical" evidence="6">
    <location>
        <begin position="94"/>
        <end position="120"/>
    </location>
</feature>
<evidence type="ECO:0000313" key="7">
    <source>
        <dbReference type="EMBL" id="KPQ11721.1"/>
    </source>
</evidence>
<keyword evidence="2" id="KW-1003">Cell membrane</keyword>
<reference evidence="7 9" key="1">
    <citation type="submission" date="2015-09" db="EMBL/GenBank/DDBJ databases">
        <title>Identification and resolution of microdiversity through metagenomic sequencing of parallel consortia.</title>
        <authorList>
            <person name="Nelson W.C."/>
            <person name="Romine M.F."/>
            <person name="Lindemann S.R."/>
        </authorList>
    </citation>
    <scope>NUCLEOTIDE SEQUENCE [LARGE SCALE GENOMIC DNA]</scope>
    <source>
        <strain evidence="7">HL-109</strain>
    </source>
</reference>
<evidence type="ECO:0000256" key="3">
    <source>
        <dbReference type="ARBA" id="ARBA00022692"/>
    </source>
</evidence>
<evidence type="ECO:0000313" key="8">
    <source>
        <dbReference type="EMBL" id="SCC80193.1"/>
    </source>
</evidence>
<evidence type="ECO:0000256" key="2">
    <source>
        <dbReference type="ARBA" id="ARBA00022475"/>
    </source>
</evidence>
<dbReference type="EMBL" id="FMBM01000002">
    <property type="protein sequence ID" value="SCC80193.1"/>
    <property type="molecule type" value="Genomic_DNA"/>
</dbReference>
<name>A0A0P8A9F3_9HYPH</name>
<gene>
    <name evidence="8" type="ORF">GA0071312_1339</name>
    <name evidence="7" type="ORF">HLUCCO17_05905</name>
</gene>
<organism evidence="7 9">
    <name type="scientific">Saliniramus fredricksonii</name>
    <dbReference type="NCBI Taxonomy" id="1653334"/>
    <lineage>
        <taxon>Bacteria</taxon>
        <taxon>Pseudomonadati</taxon>
        <taxon>Pseudomonadota</taxon>
        <taxon>Alphaproteobacteria</taxon>
        <taxon>Hyphomicrobiales</taxon>
        <taxon>Salinarimonadaceae</taxon>
        <taxon>Saliniramus</taxon>
    </lineage>
</organism>
<keyword evidence="3 6" id="KW-0812">Transmembrane</keyword>
<reference evidence="8 10" key="2">
    <citation type="submission" date="2016-08" db="EMBL/GenBank/DDBJ databases">
        <authorList>
            <person name="Varghese N."/>
            <person name="Submissions Spin"/>
        </authorList>
    </citation>
    <scope>NUCLEOTIDE SEQUENCE [LARGE SCALE GENOMIC DNA]</scope>
    <source>
        <strain evidence="8 10">HL-109</strain>
    </source>
</reference>
<evidence type="ECO:0000256" key="5">
    <source>
        <dbReference type="ARBA" id="ARBA00023136"/>
    </source>
</evidence>
<feature type="transmembrane region" description="Helical" evidence="6">
    <location>
        <begin position="24"/>
        <end position="48"/>
    </location>
</feature>
<dbReference type="GO" id="GO:0005886">
    <property type="term" value="C:plasma membrane"/>
    <property type="evidence" value="ECO:0007669"/>
    <property type="project" value="UniProtKB-SubCell"/>
</dbReference>
<dbReference type="PANTHER" id="PTHR30250">
    <property type="entry name" value="PST FAMILY PREDICTED COLANIC ACID TRANSPORTER"/>
    <property type="match status" value="1"/>
</dbReference>
<evidence type="ECO:0000256" key="1">
    <source>
        <dbReference type="ARBA" id="ARBA00004651"/>
    </source>
</evidence>
<dbReference type="InterPro" id="IPR050833">
    <property type="entry name" value="Poly_Biosynth_Transport"/>
</dbReference>
<feature type="transmembrane region" description="Helical" evidence="6">
    <location>
        <begin position="132"/>
        <end position="150"/>
    </location>
</feature>
<dbReference type="Proteomes" id="UP000050497">
    <property type="component" value="Unassembled WGS sequence"/>
</dbReference>
<dbReference type="AlphaFoldDB" id="A0A0P8A9F3"/>
<keyword evidence="10" id="KW-1185">Reference proteome</keyword>
<feature type="transmembrane region" description="Helical" evidence="6">
    <location>
        <begin position="381"/>
        <end position="403"/>
    </location>
</feature>
<proteinExistence type="predicted"/>
<feature type="transmembrane region" description="Helical" evidence="6">
    <location>
        <begin position="60"/>
        <end position="82"/>
    </location>
</feature>
<evidence type="ECO:0000256" key="6">
    <source>
        <dbReference type="SAM" id="Phobius"/>
    </source>
</evidence>
<dbReference type="Proteomes" id="UP000182800">
    <property type="component" value="Unassembled WGS sequence"/>
</dbReference>
<feature type="transmembrane region" description="Helical" evidence="6">
    <location>
        <begin position="237"/>
        <end position="263"/>
    </location>
</feature>
<dbReference type="STRING" id="1653334.GA0071312_1339"/>
<comment type="caution">
    <text evidence="7">The sequence shown here is derived from an EMBL/GenBank/DDBJ whole genome shotgun (WGS) entry which is preliminary data.</text>
</comment>
<feature type="transmembrane region" description="Helical" evidence="6">
    <location>
        <begin position="195"/>
        <end position="216"/>
    </location>
</feature>
<protein>
    <submittedName>
        <fullName evidence="7">Membrane protein involved in the export of O-antigen and teichoic acid</fullName>
    </submittedName>
</protein>
<evidence type="ECO:0000313" key="10">
    <source>
        <dbReference type="Proteomes" id="UP000182800"/>
    </source>
</evidence>
<accession>A0A0P8A9F3</accession>
<dbReference type="RefSeq" id="WP_074444315.1">
    <property type="nucleotide sequence ID" value="NZ_FMBM01000002.1"/>
</dbReference>
<keyword evidence="4 6" id="KW-1133">Transmembrane helix</keyword>
<feature type="transmembrane region" description="Helical" evidence="6">
    <location>
        <begin position="162"/>
        <end position="189"/>
    </location>
</feature>
<feature type="transmembrane region" description="Helical" evidence="6">
    <location>
        <begin position="409"/>
        <end position="427"/>
    </location>
</feature>
<evidence type="ECO:0000256" key="4">
    <source>
        <dbReference type="ARBA" id="ARBA00022989"/>
    </source>
</evidence>
<feature type="transmembrane region" description="Helical" evidence="6">
    <location>
        <begin position="350"/>
        <end position="374"/>
    </location>
</feature>
<dbReference type="PANTHER" id="PTHR30250:SF11">
    <property type="entry name" value="O-ANTIGEN TRANSPORTER-RELATED"/>
    <property type="match status" value="1"/>
</dbReference>
<feature type="transmembrane region" description="Helical" evidence="6">
    <location>
        <begin position="315"/>
        <end position="338"/>
    </location>
</feature>